<dbReference type="EMBL" id="MU273491">
    <property type="protein sequence ID" value="KAI0034989.1"/>
    <property type="molecule type" value="Genomic_DNA"/>
</dbReference>
<sequence length="380" mass="41838">MAISDNTTQFHYMVAEQLKELPSNRRRRLARPAHRVPGEPQDGPGFMHAYMAEAHSILDNIATLTRMLAAVRRPYLDVHARPPPAAVLPRTPGVEAPLDLDRVWADVRYLRDEDRDQIDLQARLVLARCKERVKVMEELEQRRAESASHTTAPLLRLLPARLHPHSSRTAPSDFIAAHNAGVTWLLTRRLAQTSETLRTLQEERVRRATERSASLGAGAAREAALMSSSVGTSSAGGGGWSSWIGAPSSPAPPPPPPEAYDSASDSDSDLAGALTSSQIQTFESENAQILRTAESTLASLAAAETRLLEIGELQAELVVQLSRQSAVTDQLYEDAMTSAEYVQRGNVQLREARRRAADGRMWILLFLIGASLSLLFLHYY</sequence>
<evidence type="ECO:0000313" key="1">
    <source>
        <dbReference type="EMBL" id="KAI0034989.1"/>
    </source>
</evidence>
<dbReference type="Proteomes" id="UP000814128">
    <property type="component" value="Unassembled WGS sequence"/>
</dbReference>
<keyword evidence="2" id="KW-1185">Reference proteome</keyword>
<reference evidence="1" key="1">
    <citation type="submission" date="2021-02" db="EMBL/GenBank/DDBJ databases">
        <authorList>
            <consortium name="DOE Joint Genome Institute"/>
            <person name="Ahrendt S."/>
            <person name="Looney B.P."/>
            <person name="Miyauchi S."/>
            <person name="Morin E."/>
            <person name="Drula E."/>
            <person name="Courty P.E."/>
            <person name="Chicoki N."/>
            <person name="Fauchery L."/>
            <person name="Kohler A."/>
            <person name="Kuo A."/>
            <person name="Labutti K."/>
            <person name="Pangilinan J."/>
            <person name="Lipzen A."/>
            <person name="Riley R."/>
            <person name="Andreopoulos W."/>
            <person name="He G."/>
            <person name="Johnson J."/>
            <person name="Barry K.W."/>
            <person name="Grigoriev I.V."/>
            <person name="Nagy L."/>
            <person name="Hibbett D."/>
            <person name="Henrissat B."/>
            <person name="Matheny P.B."/>
            <person name="Labbe J."/>
            <person name="Martin F."/>
        </authorList>
    </citation>
    <scope>NUCLEOTIDE SEQUENCE</scope>
    <source>
        <strain evidence="1">EC-137</strain>
    </source>
</reference>
<accession>A0ACB8QSX6</accession>
<gene>
    <name evidence="1" type="ORF">K488DRAFT_44250</name>
</gene>
<organism evidence="1 2">
    <name type="scientific">Vararia minispora EC-137</name>
    <dbReference type="NCBI Taxonomy" id="1314806"/>
    <lineage>
        <taxon>Eukaryota</taxon>
        <taxon>Fungi</taxon>
        <taxon>Dikarya</taxon>
        <taxon>Basidiomycota</taxon>
        <taxon>Agaricomycotina</taxon>
        <taxon>Agaricomycetes</taxon>
        <taxon>Russulales</taxon>
        <taxon>Lachnocladiaceae</taxon>
        <taxon>Vararia</taxon>
    </lineage>
</organism>
<evidence type="ECO:0000313" key="2">
    <source>
        <dbReference type="Proteomes" id="UP000814128"/>
    </source>
</evidence>
<proteinExistence type="predicted"/>
<name>A0ACB8QSX6_9AGAM</name>
<reference evidence="1" key="2">
    <citation type="journal article" date="2022" name="New Phytol.">
        <title>Evolutionary transition to the ectomycorrhizal habit in the genomes of a hyperdiverse lineage of mushroom-forming fungi.</title>
        <authorList>
            <person name="Looney B."/>
            <person name="Miyauchi S."/>
            <person name="Morin E."/>
            <person name="Drula E."/>
            <person name="Courty P.E."/>
            <person name="Kohler A."/>
            <person name="Kuo A."/>
            <person name="LaButti K."/>
            <person name="Pangilinan J."/>
            <person name="Lipzen A."/>
            <person name="Riley R."/>
            <person name="Andreopoulos W."/>
            <person name="He G."/>
            <person name="Johnson J."/>
            <person name="Nolan M."/>
            <person name="Tritt A."/>
            <person name="Barry K.W."/>
            <person name="Grigoriev I.V."/>
            <person name="Nagy L.G."/>
            <person name="Hibbett D."/>
            <person name="Henrissat B."/>
            <person name="Matheny P.B."/>
            <person name="Labbe J."/>
            <person name="Martin F.M."/>
        </authorList>
    </citation>
    <scope>NUCLEOTIDE SEQUENCE</scope>
    <source>
        <strain evidence="1">EC-137</strain>
    </source>
</reference>
<protein>
    <submittedName>
        <fullName evidence="1">Uncharacterized protein</fullName>
    </submittedName>
</protein>
<comment type="caution">
    <text evidence="1">The sequence shown here is derived from an EMBL/GenBank/DDBJ whole genome shotgun (WGS) entry which is preliminary data.</text>
</comment>